<dbReference type="Gene3D" id="3.40.50.150">
    <property type="entry name" value="Vaccinia Virus protein VP39"/>
    <property type="match status" value="1"/>
</dbReference>
<accession>Q4RXZ1</accession>
<dbReference type="CDD" id="cd02440">
    <property type="entry name" value="AdoMet_MTases"/>
    <property type="match status" value="1"/>
</dbReference>
<dbReference type="InterPro" id="IPR052356">
    <property type="entry name" value="Thiol_S-MT"/>
</dbReference>
<comment type="caution">
    <text evidence="3">The sequence shown here is derived from an EMBL/GenBank/DDBJ whole genome shotgun (WGS) entry which is preliminary data.</text>
</comment>
<evidence type="ECO:0000256" key="2">
    <source>
        <dbReference type="SAM" id="SignalP"/>
    </source>
</evidence>
<proteinExistence type="predicted"/>
<reference evidence="3" key="1">
    <citation type="journal article" date="2004" name="Nature">
        <title>Genome duplication in the teleost fish Tetraodon nigroviridis reveals the early vertebrate proto-karyotype.</title>
        <authorList>
            <person name="Jaillon O."/>
            <person name="Aury J.-M."/>
            <person name="Brunet F."/>
            <person name="Petit J.-L."/>
            <person name="Stange-Thomann N."/>
            <person name="Mauceli E."/>
            <person name="Bouneau L."/>
            <person name="Fischer C."/>
            <person name="Ozouf-Costaz C."/>
            <person name="Bernot A."/>
            <person name="Nicaud S."/>
            <person name="Jaffe D."/>
            <person name="Fisher S."/>
            <person name="Lutfalla G."/>
            <person name="Dossat C."/>
            <person name="Segurens B."/>
            <person name="Dasilva C."/>
            <person name="Salanoubat M."/>
            <person name="Levy M."/>
            <person name="Boudet N."/>
            <person name="Castellano S."/>
            <person name="Anthouard V."/>
            <person name="Jubin C."/>
            <person name="Castelli V."/>
            <person name="Katinka M."/>
            <person name="Vacherie B."/>
            <person name="Biemont C."/>
            <person name="Skalli Z."/>
            <person name="Cattolico L."/>
            <person name="Poulain J."/>
            <person name="De Berardinis V."/>
            <person name="Cruaud C."/>
            <person name="Duprat S."/>
            <person name="Brottier P."/>
            <person name="Coutanceau J.-P."/>
            <person name="Gouzy J."/>
            <person name="Parra G."/>
            <person name="Lardier G."/>
            <person name="Chapple C."/>
            <person name="McKernan K.J."/>
            <person name="McEwan P."/>
            <person name="Bosak S."/>
            <person name="Kellis M."/>
            <person name="Volff J.-N."/>
            <person name="Guigo R."/>
            <person name="Zody M.C."/>
            <person name="Mesirov J."/>
            <person name="Lindblad-Toh K."/>
            <person name="Birren B."/>
            <person name="Nusbaum C."/>
            <person name="Kahn D."/>
            <person name="Robinson-Rechavi M."/>
            <person name="Laudet V."/>
            <person name="Schachter V."/>
            <person name="Quetier F."/>
            <person name="Saurin W."/>
            <person name="Scarpelli C."/>
            <person name="Wincker P."/>
            <person name="Lander E.S."/>
            <person name="Weissenbach J."/>
            <person name="Roest Crollius H."/>
        </authorList>
    </citation>
    <scope>NUCLEOTIDE SEQUENCE [LARGE SCALE GENOMIC DNA]</scope>
</reference>
<feature type="compositionally biased region" description="Polar residues" evidence="1">
    <location>
        <begin position="153"/>
        <end position="171"/>
    </location>
</feature>
<dbReference type="EMBL" id="CAAE01014979">
    <property type="protein sequence ID" value="CAG06741.1"/>
    <property type="molecule type" value="Genomic_DNA"/>
</dbReference>
<reference evidence="3" key="2">
    <citation type="submission" date="2004-02" db="EMBL/GenBank/DDBJ databases">
        <authorList>
            <consortium name="Genoscope"/>
            <consortium name="Whitehead Institute Centre for Genome Research"/>
        </authorList>
    </citation>
    <scope>NUCLEOTIDE SEQUENCE</scope>
</reference>
<dbReference type="AlphaFoldDB" id="Q4RXZ1"/>
<name>Q4RXZ1_TETNG</name>
<gene>
    <name evidence="3" type="ORF">GSTENG00027228001</name>
</gene>
<dbReference type="PANTHER" id="PTHR45036:SF1">
    <property type="entry name" value="METHYLTRANSFERASE LIKE 7A"/>
    <property type="match status" value="1"/>
</dbReference>
<feature type="signal peptide" evidence="2">
    <location>
        <begin position="1"/>
        <end position="24"/>
    </location>
</feature>
<evidence type="ECO:0000313" key="3">
    <source>
        <dbReference type="EMBL" id="CAG06741.1"/>
    </source>
</evidence>
<dbReference type="KEGG" id="tng:GSTEN00027228G001"/>
<evidence type="ECO:0000256" key="1">
    <source>
        <dbReference type="SAM" id="MobiDB-lite"/>
    </source>
</evidence>
<dbReference type="SUPFAM" id="SSF53335">
    <property type="entry name" value="S-adenosyl-L-methionine-dependent methyltransferases"/>
    <property type="match status" value="1"/>
</dbReference>
<feature type="region of interest" description="Disordered" evidence="1">
    <location>
        <begin position="151"/>
        <end position="171"/>
    </location>
</feature>
<dbReference type="PANTHER" id="PTHR45036">
    <property type="entry name" value="METHYLTRANSFERASE LIKE 7B"/>
    <property type="match status" value="1"/>
</dbReference>
<dbReference type="GO" id="GO:0008168">
    <property type="term" value="F:methyltransferase activity"/>
    <property type="evidence" value="ECO:0007669"/>
    <property type="project" value="TreeGrafter"/>
</dbReference>
<sequence length="250" mass="28357">MTLLMRLCALVVHVLCLPLHLIDAVGLYKLYKHVIPGYMYQISIAYNKEMHDKKKELFRSLADFKPPGRQLTLLEIGCGTGTNFQYYPSGCRVVCTDPNPNFQKYLTRAMEDNDHLTYDPVRGGVRGGHGGRAGQLRGRGRVHAGALLRGQRGANSARGSPHPETQNNPNQAKGGAFFFMEHVVADPSTWSYFFQHVLQPIWYYFQDGCWVTRETWKNLESAGFSELQLRHIEAPLMFMIKPHIVGYAVK</sequence>
<protein>
    <submittedName>
        <fullName evidence="3">(spotted green pufferfish) hypothetical protein</fullName>
    </submittedName>
</protein>
<dbReference type="InterPro" id="IPR029063">
    <property type="entry name" value="SAM-dependent_MTases_sf"/>
</dbReference>
<feature type="chain" id="PRO_5004243178" evidence="2">
    <location>
        <begin position="25"/>
        <end position="250"/>
    </location>
</feature>
<keyword evidence="2" id="KW-0732">Signal</keyword>
<dbReference type="OrthoDB" id="416496at2759"/>
<organism evidence="3">
    <name type="scientific">Tetraodon nigroviridis</name>
    <name type="common">Spotted green pufferfish</name>
    <name type="synonym">Chelonodon nigroviridis</name>
    <dbReference type="NCBI Taxonomy" id="99883"/>
    <lineage>
        <taxon>Eukaryota</taxon>
        <taxon>Metazoa</taxon>
        <taxon>Chordata</taxon>
        <taxon>Craniata</taxon>
        <taxon>Vertebrata</taxon>
        <taxon>Euteleostomi</taxon>
        <taxon>Actinopterygii</taxon>
        <taxon>Neopterygii</taxon>
        <taxon>Teleostei</taxon>
        <taxon>Neoteleostei</taxon>
        <taxon>Acanthomorphata</taxon>
        <taxon>Eupercaria</taxon>
        <taxon>Tetraodontiformes</taxon>
        <taxon>Tetradontoidea</taxon>
        <taxon>Tetraodontidae</taxon>
        <taxon>Tetraodon</taxon>
    </lineage>
</organism>